<dbReference type="Proteomes" id="UP001387447">
    <property type="component" value="Unassembled WGS sequence"/>
</dbReference>
<dbReference type="InterPro" id="IPR043502">
    <property type="entry name" value="DNA/RNA_pol_sf"/>
</dbReference>
<dbReference type="InterPro" id="IPR000477">
    <property type="entry name" value="RT_dom"/>
</dbReference>
<organism evidence="2 3">
    <name type="scientific">Limnospira fusiformis PMC 851.14</name>
    <dbReference type="NCBI Taxonomy" id="2219512"/>
    <lineage>
        <taxon>Bacteria</taxon>
        <taxon>Bacillati</taxon>
        <taxon>Cyanobacteriota</taxon>
        <taxon>Cyanophyceae</taxon>
        <taxon>Oscillatoriophycideae</taxon>
        <taxon>Oscillatoriales</taxon>
        <taxon>Sirenicapillariaceae</taxon>
        <taxon>Limnospira</taxon>
    </lineage>
</organism>
<keyword evidence="3" id="KW-1185">Reference proteome</keyword>
<gene>
    <name evidence="2" type="ORF">AAEJ74_29115</name>
</gene>
<feature type="non-terminal residue" evidence="2">
    <location>
        <position position="72"/>
    </location>
</feature>
<feature type="domain" description="Reverse transcriptase" evidence="1">
    <location>
        <begin position="1"/>
        <end position="72"/>
    </location>
</feature>
<accession>A0ABU9EUD7</accession>
<sequence>SSLKRDLKSWLKAGVLDNGVFEDTEAGTPQGGVISPLLANIALDGMVRFIKTMYPNKGTTFQVNLIRYADDF</sequence>
<dbReference type="Pfam" id="PF00078">
    <property type="entry name" value="RVT_1"/>
    <property type="match status" value="1"/>
</dbReference>
<dbReference type="PROSITE" id="PS50878">
    <property type="entry name" value="RT_POL"/>
    <property type="match status" value="1"/>
</dbReference>
<feature type="non-terminal residue" evidence="2">
    <location>
        <position position="1"/>
    </location>
</feature>
<dbReference type="EMBL" id="JBBWYZ010000175">
    <property type="protein sequence ID" value="MEK9515542.1"/>
    <property type="molecule type" value="Genomic_DNA"/>
</dbReference>
<dbReference type="PANTHER" id="PTHR34047">
    <property type="entry name" value="NUCLEAR INTRON MATURASE 1, MITOCHONDRIAL-RELATED"/>
    <property type="match status" value="1"/>
</dbReference>
<dbReference type="GO" id="GO:0003964">
    <property type="term" value="F:RNA-directed DNA polymerase activity"/>
    <property type="evidence" value="ECO:0007669"/>
    <property type="project" value="UniProtKB-KW"/>
</dbReference>
<name>A0ABU9EUD7_LIMFS</name>
<dbReference type="RefSeq" id="WP_368663388.1">
    <property type="nucleotide sequence ID" value="NZ_JBBWYZ010000175.1"/>
</dbReference>
<keyword evidence="2" id="KW-0808">Transferase</keyword>
<evidence type="ECO:0000313" key="2">
    <source>
        <dbReference type="EMBL" id="MEK9515542.1"/>
    </source>
</evidence>
<keyword evidence="2" id="KW-0695">RNA-directed DNA polymerase</keyword>
<dbReference type="PANTHER" id="PTHR34047:SF8">
    <property type="entry name" value="PROTEIN YKFC"/>
    <property type="match status" value="1"/>
</dbReference>
<dbReference type="InterPro" id="IPR051083">
    <property type="entry name" value="GrpII_Intron_Splice-Mob/Def"/>
</dbReference>
<proteinExistence type="predicted"/>
<keyword evidence="2" id="KW-0548">Nucleotidyltransferase</keyword>
<evidence type="ECO:0000313" key="3">
    <source>
        <dbReference type="Proteomes" id="UP001387447"/>
    </source>
</evidence>
<evidence type="ECO:0000259" key="1">
    <source>
        <dbReference type="PROSITE" id="PS50878"/>
    </source>
</evidence>
<dbReference type="SUPFAM" id="SSF56672">
    <property type="entry name" value="DNA/RNA polymerases"/>
    <property type="match status" value="1"/>
</dbReference>
<protein>
    <submittedName>
        <fullName evidence="2">Reverse transcriptase domain-containing protein</fullName>
    </submittedName>
</protein>
<comment type="caution">
    <text evidence="2">The sequence shown here is derived from an EMBL/GenBank/DDBJ whole genome shotgun (WGS) entry which is preliminary data.</text>
</comment>
<reference evidence="2 3" key="1">
    <citation type="journal article" date="2024" name="Front. Microbiol.">
        <title>Transcriptomic insights into the dominance of two phototrophs throughout the water column of a tropical hypersaline-alkaline crater lake (Dziani Dzaha, Mayotte).</title>
        <authorList>
            <person name="Duperron S."/>
            <person name="Halary S."/>
            <person name="Bouly J.-P."/>
            <person name="Roussel T."/>
            <person name="Hugoni M."/>
            <person name="Bruto M."/>
            <person name="Oger P."/>
            <person name="Duval C."/>
            <person name="Woo A."/>
            <person name="Jezequiel D."/>
            <person name="Ader M."/>
            <person name="Leboulanger C."/>
            <person name="Agogue H."/>
            <person name="Grossi V."/>
            <person name="Trousselier M."/>
            <person name="Bernard C."/>
        </authorList>
    </citation>
    <scope>NUCLEOTIDE SEQUENCE [LARGE SCALE GENOMIC DNA]</scope>
    <source>
        <strain evidence="2 3">PMC 851.14</strain>
    </source>
</reference>